<dbReference type="AlphaFoldDB" id="A0A4U0WQQ0"/>
<sequence>MQFTTNLNMALAANIPLISTVSICSNSAQWTLPDNLLVQDWANGVACGQKNPAVNMDIMGFCNREVGSNNHASANNLTIGHPWARNGVQHDGWKVGITGPICPGNSKLVPSNYCNAQMHFLCANVGGPKGAGTGYFGAGGCHESKIERV</sequence>
<organism evidence="1 2">
    <name type="scientific">Friedmanniomyces simplex</name>
    <dbReference type="NCBI Taxonomy" id="329884"/>
    <lineage>
        <taxon>Eukaryota</taxon>
        <taxon>Fungi</taxon>
        <taxon>Dikarya</taxon>
        <taxon>Ascomycota</taxon>
        <taxon>Pezizomycotina</taxon>
        <taxon>Dothideomycetes</taxon>
        <taxon>Dothideomycetidae</taxon>
        <taxon>Mycosphaerellales</taxon>
        <taxon>Teratosphaeriaceae</taxon>
        <taxon>Friedmanniomyces</taxon>
    </lineage>
</organism>
<accession>A0A4U0WQQ0</accession>
<dbReference type="Proteomes" id="UP000309340">
    <property type="component" value="Unassembled WGS sequence"/>
</dbReference>
<dbReference type="OrthoDB" id="3844136at2759"/>
<keyword evidence="2" id="KW-1185">Reference proteome</keyword>
<evidence type="ECO:0000313" key="1">
    <source>
        <dbReference type="EMBL" id="TKA63985.1"/>
    </source>
</evidence>
<reference evidence="1 2" key="1">
    <citation type="submission" date="2017-03" db="EMBL/GenBank/DDBJ databases">
        <title>Genomes of endolithic fungi from Antarctica.</title>
        <authorList>
            <person name="Coleine C."/>
            <person name="Masonjones S."/>
            <person name="Stajich J.E."/>
        </authorList>
    </citation>
    <scope>NUCLEOTIDE SEQUENCE [LARGE SCALE GENOMIC DNA]</scope>
    <source>
        <strain evidence="1 2">CCFEE 5184</strain>
    </source>
</reference>
<evidence type="ECO:0000313" key="2">
    <source>
        <dbReference type="Proteomes" id="UP000309340"/>
    </source>
</evidence>
<gene>
    <name evidence="1" type="ORF">B0A55_11561</name>
</gene>
<comment type="caution">
    <text evidence="1">The sequence shown here is derived from an EMBL/GenBank/DDBJ whole genome shotgun (WGS) entry which is preliminary data.</text>
</comment>
<protein>
    <submittedName>
        <fullName evidence="1">Uncharacterized protein</fullName>
    </submittedName>
</protein>
<dbReference type="EMBL" id="NAJQ01000885">
    <property type="protein sequence ID" value="TKA63985.1"/>
    <property type="molecule type" value="Genomic_DNA"/>
</dbReference>
<proteinExistence type="predicted"/>
<name>A0A4U0WQQ0_9PEZI</name>